<keyword evidence="3" id="KW-1185">Reference proteome</keyword>
<keyword evidence="1" id="KW-1133">Transmembrane helix</keyword>
<dbReference type="EMBL" id="JAUJWV010000001">
    <property type="protein sequence ID" value="MDN7242179.1"/>
    <property type="molecule type" value="Genomic_DNA"/>
</dbReference>
<accession>A0ABT8N3A6</accession>
<feature type="transmembrane region" description="Helical" evidence="1">
    <location>
        <begin position="112"/>
        <end position="130"/>
    </location>
</feature>
<feature type="transmembrane region" description="Helical" evidence="1">
    <location>
        <begin position="7"/>
        <end position="28"/>
    </location>
</feature>
<comment type="caution">
    <text evidence="2">The sequence shown here is derived from an EMBL/GenBank/DDBJ whole genome shotgun (WGS) entry which is preliminary data.</text>
</comment>
<keyword evidence="1" id="KW-0812">Transmembrane</keyword>
<sequence>MNHIKALIMKFIMIAIVLSIILTGIFDVEFSDTLLISLVLTVVAYLLGDLMIFRKTGDRDAHDRTGNNHTADHSNSADHKKRNMMATIGDIVLSFLVIWLMGEMLFAKTDDIIAASLISALAIGAGEWFFHKYLDKNVFPEKDGRAATGNTNH</sequence>
<name>A0ABT8N3A6_9BACL</name>
<proteinExistence type="predicted"/>
<evidence type="ECO:0000313" key="2">
    <source>
        <dbReference type="EMBL" id="MDN7242179.1"/>
    </source>
</evidence>
<keyword evidence="1" id="KW-0472">Membrane</keyword>
<dbReference type="Proteomes" id="UP001172055">
    <property type="component" value="Unassembled WGS sequence"/>
</dbReference>
<evidence type="ECO:0000313" key="3">
    <source>
        <dbReference type="Proteomes" id="UP001172055"/>
    </source>
</evidence>
<dbReference type="Pfam" id="PF10710">
    <property type="entry name" value="DUF2512"/>
    <property type="match status" value="2"/>
</dbReference>
<reference evidence="2 3" key="1">
    <citation type="submission" date="2023-06" db="EMBL/GenBank/DDBJ databases">
        <title>Novel species in genus Planococcus.</title>
        <authorList>
            <person name="Ning S."/>
        </authorList>
    </citation>
    <scope>NUCLEOTIDE SEQUENCE [LARGE SCALE GENOMIC DNA]</scope>
    <source>
        <strain evidence="2 3">N028</strain>
    </source>
</reference>
<evidence type="ECO:0000256" key="1">
    <source>
        <dbReference type="SAM" id="Phobius"/>
    </source>
</evidence>
<dbReference type="RefSeq" id="WP_301723685.1">
    <property type="nucleotide sequence ID" value="NZ_JAUJWV010000001.1"/>
</dbReference>
<feature type="transmembrane region" description="Helical" evidence="1">
    <location>
        <begin position="34"/>
        <end position="53"/>
    </location>
</feature>
<protein>
    <submittedName>
        <fullName evidence="2">YndM family protein</fullName>
    </submittedName>
</protein>
<dbReference type="InterPro" id="IPR019649">
    <property type="entry name" value="DUF2512"/>
</dbReference>
<feature type="transmembrane region" description="Helical" evidence="1">
    <location>
        <begin position="84"/>
        <end position="106"/>
    </location>
</feature>
<organism evidence="2 3">
    <name type="scientific">Planococcus shixiaomingii</name>
    <dbReference type="NCBI Taxonomy" id="3058393"/>
    <lineage>
        <taxon>Bacteria</taxon>
        <taxon>Bacillati</taxon>
        <taxon>Bacillota</taxon>
        <taxon>Bacilli</taxon>
        <taxon>Bacillales</taxon>
        <taxon>Caryophanaceae</taxon>
        <taxon>Planococcus</taxon>
    </lineage>
</organism>
<gene>
    <name evidence="2" type="ORF">QWY14_10235</name>
</gene>